<dbReference type="Proteomes" id="UP001265746">
    <property type="component" value="Unassembled WGS sequence"/>
</dbReference>
<dbReference type="InterPro" id="IPR002347">
    <property type="entry name" value="SDR_fam"/>
</dbReference>
<dbReference type="Gene3D" id="3.40.50.720">
    <property type="entry name" value="NAD(P)-binding Rossmann-like Domain"/>
    <property type="match status" value="1"/>
</dbReference>
<evidence type="ECO:0000313" key="4">
    <source>
        <dbReference type="EMBL" id="KAK2615956.1"/>
    </source>
</evidence>
<name>A0AAD9STH1_PHOAM</name>
<organism evidence="4 5">
    <name type="scientific">Phomopsis amygdali</name>
    <name type="common">Fusicoccum amygdali</name>
    <dbReference type="NCBI Taxonomy" id="1214568"/>
    <lineage>
        <taxon>Eukaryota</taxon>
        <taxon>Fungi</taxon>
        <taxon>Dikarya</taxon>
        <taxon>Ascomycota</taxon>
        <taxon>Pezizomycotina</taxon>
        <taxon>Sordariomycetes</taxon>
        <taxon>Sordariomycetidae</taxon>
        <taxon>Diaporthales</taxon>
        <taxon>Diaporthaceae</taxon>
        <taxon>Diaporthe</taxon>
    </lineage>
</organism>
<keyword evidence="3" id="KW-0560">Oxidoreductase</keyword>
<comment type="similarity">
    <text evidence="1">Belongs to the short-chain dehydrogenases/reductases (SDR) family.</text>
</comment>
<proteinExistence type="inferred from homology"/>
<dbReference type="InterPro" id="IPR036291">
    <property type="entry name" value="NAD(P)-bd_dom_sf"/>
</dbReference>
<reference evidence="4" key="1">
    <citation type="submission" date="2023-06" db="EMBL/GenBank/DDBJ databases">
        <authorList>
            <person name="Noh H."/>
        </authorList>
    </citation>
    <scope>NUCLEOTIDE SEQUENCE</scope>
    <source>
        <strain evidence="4">DUCC20226</strain>
    </source>
</reference>
<dbReference type="PANTHER" id="PTHR24320">
    <property type="entry name" value="RETINOL DEHYDROGENASE"/>
    <property type="match status" value="1"/>
</dbReference>
<comment type="caution">
    <text evidence="4">The sequence shown here is derived from an EMBL/GenBank/DDBJ whole genome shotgun (WGS) entry which is preliminary data.</text>
</comment>
<evidence type="ECO:0000256" key="3">
    <source>
        <dbReference type="ARBA" id="ARBA00023002"/>
    </source>
</evidence>
<evidence type="ECO:0000256" key="2">
    <source>
        <dbReference type="ARBA" id="ARBA00022857"/>
    </source>
</evidence>
<protein>
    <submittedName>
        <fullName evidence="4">Uncharacterized protein</fullName>
    </submittedName>
</protein>
<keyword evidence="2" id="KW-0521">NADP</keyword>
<dbReference type="PRINTS" id="PR00081">
    <property type="entry name" value="GDHRDH"/>
</dbReference>
<evidence type="ECO:0000313" key="5">
    <source>
        <dbReference type="Proteomes" id="UP001265746"/>
    </source>
</evidence>
<gene>
    <name evidence="4" type="ORF">N8I77_002677</name>
</gene>
<dbReference type="GO" id="GO:0016491">
    <property type="term" value="F:oxidoreductase activity"/>
    <property type="evidence" value="ECO:0007669"/>
    <property type="project" value="UniProtKB-KW"/>
</dbReference>
<dbReference type="Pfam" id="PF00106">
    <property type="entry name" value="adh_short"/>
    <property type="match status" value="1"/>
</dbReference>
<evidence type="ECO:0000256" key="1">
    <source>
        <dbReference type="ARBA" id="ARBA00006484"/>
    </source>
</evidence>
<keyword evidence="5" id="KW-1185">Reference proteome</keyword>
<accession>A0AAD9STH1</accession>
<dbReference type="AlphaFoldDB" id="A0AAD9STH1"/>
<dbReference type="EMBL" id="JAUJFL010000001">
    <property type="protein sequence ID" value="KAK2615956.1"/>
    <property type="molecule type" value="Genomic_DNA"/>
</dbReference>
<sequence length="365" mass="39787">MSLALDNGAAAASSEASFLGLIRRQLAKPMDLPKDLRLDDQVAVVTGGNGGLGFEASRHLLRLGLSHLIIGVRSQARGDEAATRLRNEFPASKLSVWILDMESYDSCCGFADQCAALPRLDMVILNAGFMKTPFATVSGTGHEVTMQVNYFSTALLSILLLPVLREQKKSAGEEIRKPPVLGIVGSDIMWSTKVETVGPVLNQFDEPKEFAQPRWYGVSKLLLALFVWRLSEAVNPDEVIINLVNPGMTGGTSFFSRESFVVRKAIGLVQFLLARKADVAATTYVDAVAARGKESHGAVLSDWTIKPLVLTSCPSYFTDTDQSRYPSICYTAEGTVSRDRLWEETMEDLSSYRASEIVAGLNANN</sequence>
<dbReference type="PANTHER" id="PTHR24320:SF252">
    <property type="entry name" value="DEHYDROGENASE_REDUCTASE FAMILY PROTEIN, PUTATIVE (AFU_ORTHOLOGUE AFUA_3G08550)-RELATED"/>
    <property type="match status" value="1"/>
</dbReference>
<dbReference type="SUPFAM" id="SSF51735">
    <property type="entry name" value="NAD(P)-binding Rossmann-fold domains"/>
    <property type="match status" value="1"/>
</dbReference>